<sequence>MRNGAVMKWSISHNEEKTFPYTLKRGELIMVTASSSIHGFEVYPGWQENVYENRASYAERWGYEFMWANLSSYRFSPPLPGHWNKIAVLQDAQIRYPNGKWFWWLDSDALIMTPSIDIHTQLLSSEGFDSNVQLDFDIPKLGGGSSGFKTPSLMEIENINMFIATDYWGINTGSFLLRRGFWTDVLLDMMIDPLAIEKNWKYTDQESYVHMYNNHAFVRNHTAMVHQRVFNSYPEWNNLGHHWQPGELVAHFASCSGGDKDSMNRCYASWQKHWDMKEISTTPDWIWQQLKDGTAPIANVRPS</sequence>
<dbReference type="AlphaFoldDB" id="A0A8H3EDH3"/>
<dbReference type="Pfam" id="PF05637">
    <property type="entry name" value="Glyco_transf_34"/>
    <property type="match status" value="1"/>
</dbReference>
<reference evidence="4" key="1">
    <citation type="submission" date="2021-03" db="EMBL/GenBank/DDBJ databases">
        <authorList>
            <person name="Tagirdzhanova G."/>
        </authorList>
    </citation>
    <scope>NUCLEOTIDE SEQUENCE</scope>
</reference>
<name>A0A8H3EDH3_9LECA</name>
<dbReference type="InterPro" id="IPR029044">
    <property type="entry name" value="Nucleotide-diphossugar_trans"/>
</dbReference>
<dbReference type="OrthoDB" id="205108at2759"/>
<evidence type="ECO:0000313" key="5">
    <source>
        <dbReference type="Proteomes" id="UP000664169"/>
    </source>
</evidence>
<keyword evidence="3" id="KW-0808">Transferase</keyword>
<dbReference type="GO" id="GO:0000139">
    <property type="term" value="C:Golgi membrane"/>
    <property type="evidence" value="ECO:0007669"/>
    <property type="project" value="TreeGrafter"/>
</dbReference>
<dbReference type="InterPro" id="IPR008630">
    <property type="entry name" value="Glyco_trans_34"/>
</dbReference>
<keyword evidence="5" id="KW-1185">Reference proteome</keyword>
<gene>
    <name evidence="4" type="ORF">GOMPHAMPRED_000278</name>
</gene>
<evidence type="ECO:0000313" key="4">
    <source>
        <dbReference type="EMBL" id="CAF9903462.1"/>
    </source>
</evidence>
<comment type="caution">
    <text evidence="4">The sequence shown here is derived from an EMBL/GenBank/DDBJ whole genome shotgun (WGS) entry which is preliminary data.</text>
</comment>
<evidence type="ECO:0000256" key="2">
    <source>
        <dbReference type="ARBA" id="ARBA00022676"/>
    </source>
</evidence>
<organism evidence="4 5">
    <name type="scientific">Gomphillus americanus</name>
    <dbReference type="NCBI Taxonomy" id="1940652"/>
    <lineage>
        <taxon>Eukaryota</taxon>
        <taxon>Fungi</taxon>
        <taxon>Dikarya</taxon>
        <taxon>Ascomycota</taxon>
        <taxon>Pezizomycotina</taxon>
        <taxon>Lecanoromycetes</taxon>
        <taxon>OSLEUM clade</taxon>
        <taxon>Ostropomycetidae</taxon>
        <taxon>Ostropales</taxon>
        <taxon>Graphidaceae</taxon>
        <taxon>Gomphilloideae</taxon>
        <taxon>Gomphillus</taxon>
    </lineage>
</organism>
<dbReference type="PANTHER" id="PTHR31306">
    <property type="entry name" value="ALPHA-1,6-MANNOSYLTRANSFERASE MNN11-RELATED"/>
    <property type="match status" value="1"/>
</dbReference>
<keyword evidence="2" id="KW-0328">Glycosyltransferase</keyword>
<dbReference type="PANTHER" id="PTHR31306:SF4">
    <property type="entry name" value="ALPHA-1,2-GALACTOSYLTRANSFERASE"/>
    <property type="match status" value="1"/>
</dbReference>
<comment type="similarity">
    <text evidence="1">Belongs to the glycosyltransferase 34 family.</text>
</comment>
<dbReference type="EMBL" id="CAJPDQ010000001">
    <property type="protein sequence ID" value="CAF9903462.1"/>
    <property type="molecule type" value="Genomic_DNA"/>
</dbReference>
<evidence type="ECO:0000256" key="3">
    <source>
        <dbReference type="ARBA" id="ARBA00022679"/>
    </source>
</evidence>
<evidence type="ECO:0000256" key="1">
    <source>
        <dbReference type="ARBA" id="ARBA00005664"/>
    </source>
</evidence>
<accession>A0A8H3EDH3</accession>
<protein>
    <submittedName>
        <fullName evidence="4">Uncharacterized protein</fullName>
    </submittedName>
</protein>
<dbReference type="GO" id="GO:0016757">
    <property type="term" value="F:glycosyltransferase activity"/>
    <property type="evidence" value="ECO:0007669"/>
    <property type="project" value="UniProtKB-KW"/>
</dbReference>
<dbReference type="Proteomes" id="UP000664169">
    <property type="component" value="Unassembled WGS sequence"/>
</dbReference>
<dbReference type="Gene3D" id="3.90.550.10">
    <property type="entry name" value="Spore Coat Polysaccharide Biosynthesis Protein SpsA, Chain A"/>
    <property type="match status" value="1"/>
</dbReference>
<proteinExistence type="inferred from homology"/>
<dbReference type="GO" id="GO:0006487">
    <property type="term" value="P:protein N-linked glycosylation"/>
    <property type="evidence" value="ECO:0007669"/>
    <property type="project" value="TreeGrafter"/>
</dbReference>